<keyword evidence="4" id="KW-1185">Reference proteome</keyword>
<dbReference type="InterPro" id="IPR003594">
    <property type="entry name" value="HATPase_dom"/>
</dbReference>
<keyword evidence="3" id="KW-0067">ATP-binding</keyword>
<evidence type="ECO:0000259" key="2">
    <source>
        <dbReference type="Pfam" id="PF13581"/>
    </source>
</evidence>
<organism evidence="3 4">
    <name type="scientific">Actinomadura sediminis</name>
    <dbReference type="NCBI Taxonomy" id="1038904"/>
    <lineage>
        <taxon>Bacteria</taxon>
        <taxon>Bacillati</taxon>
        <taxon>Actinomycetota</taxon>
        <taxon>Actinomycetes</taxon>
        <taxon>Streptosporangiales</taxon>
        <taxon>Thermomonosporaceae</taxon>
        <taxon>Actinomadura</taxon>
    </lineage>
</organism>
<dbReference type="InterPro" id="IPR036890">
    <property type="entry name" value="HATPase_C_sf"/>
</dbReference>
<keyword evidence="1" id="KW-0418">Kinase</keyword>
<name>A0ABW3F5T0_9ACTN</name>
<keyword evidence="1" id="KW-0808">Transferase</keyword>
<evidence type="ECO:0000256" key="1">
    <source>
        <dbReference type="ARBA" id="ARBA00022527"/>
    </source>
</evidence>
<dbReference type="EMBL" id="JBHTJA010000222">
    <property type="protein sequence ID" value="MFD0906104.1"/>
    <property type="molecule type" value="Genomic_DNA"/>
</dbReference>
<protein>
    <submittedName>
        <fullName evidence="3">ATP-binding protein</fullName>
    </submittedName>
</protein>
<dbReference type="RefSeq" id="WP_378307655.1">
    <property type="nucleotide sequence ID" value="NZ_JBHTJA010000222.1"/>
</dbReference>
<dbReference type="InterPro" id="IPR050267">
    <property type="entry name" value="Anti-sigma-factor_SerPK"/>
</dbReference>
<evidence type="ECO:0000313" key="4">
    <source>
        <dbReference type="Proteomes" id="UP001596972"/>
    </source>
</evidence>
<dbReference type="Proteomes" id="UP001596972">
    <property type="component" value="Unassembled WGS sequence"/>
</dbReference>
<dbReference type="PANTHER" id="PTHR35526:SF3">
    <property type="entry name" value="ANTI-SIGMA-F FACTOR RSBW"/>
    <property type="match status" value="1"/>
</dbReference>
<keyword evidence="1" id="KW-0723">Serine/threonine-protein kinase</keyword>
<sequence length="143" mass="15041">DLPARPRAAAAARALTAGALRDWRVADPDDADDIVLIVDELVTNAVLHGAAPIRLRLHLHGRRLTGEVTDGRAAAPPPAPADVPLWHEAGRGLLLVAALATEYGTRTNAGGPHTSEDEHAGGKTVWFSRLLNPGEGHLPATRT</sequence>
<reference evidence="4" key="1">
    <citation type="journal article" date="2019" name="Int. J. Syst. Evol. Microbiol.">
        <title>The Global Catalogue of Microorganisms (GCM) 10K type strain sequencing project: providing services to taxonomists for standard genome sequencing and annotation.</title>
        <authorList>
            <consortium name="The Broad Institute Genomics Platform"/>
            <consortium name="The Broad Institute Genome Sequencing Center for Infectious Disease"/>
            <person name="Wu L."/>
            <person name="Ma J."/>
        </authorList>
    </citation>
    <scope>NUCLEOTIDE SEQUENCE [LARGE SCALE GENOMIC DNA]</scope>
    <source>
        <strain evidence="4">JCM 31202</strain>
    </source>
</reference>
<dbReference type="Gene3D" id="3.30.565.10">
    <property type="entry name" value="Histidine kinase-like ATPase, C-terminal domain"/>
    <property type="match status" value="1"/>
</dbReference>
<comment type="caution">
    <text evidence="3">The sequence shown here is derived from an EMBL/GenBank/DDBJ whole genome shotgun (WGS) entry which is preliminary data.</text>
</comment>
<proteinExistence type="predicted"/>
<keyword evidence="3" id="KW-0547">Nucleotide-binding</keyword>
<evidence type="ECO:0000313" key="3">
    <source>
        <dbReference type="EMBL" id="MFD0906104.1"/>
    </source>
</evidence>
<dbReference type="Pfam" id="PF13581">
    <property type="entry name" value="HATPase_c_2"/>
    <property type="match status" value="1"/>
</dbReference>
<dbReference type="GO" id="GO:0005524">
    <property type="term" value="F:ATP binding"/>
    <property type="evidence" value="ECO:0007669"/>
    <property type="project" value="UniProtKB-KW"/>
</dbReference>
<dbReference type="PANTHER" id="PTHR35526">
    <property type="entry name" value="ANTI-SIGMA-F FACTOR RSBW-RELATED"/>
    <property type="match status" value="1"/>
</dbReference>
<accession>A0ABW3F5T0</accession>
<feature type="non-terminal residue" evidence="3">
    <location>
        <position position="1"/>
    </location>
</feature>
<feature type="domain" description="Histidine kinase/HSP90-like ATPase" evidence="2">
    <location>
        <begin position="2"/>
        <end position="111"/>
    </location>
</feature>
<gene>
    <name evidence="3" type="ORF">ACFQ11_37420</name>
</gene>
<dbReference type="SUPFAM" id="SSF55874">
    <property type="entry name" value="ATPase domain of HSP90 chaperone/DNA topoisomerase II/histidine kinase"/>
    <property type="match status" value="1"/>
</dbReference>
<dbReference type="CDD" id="cd16936">
    <property type="entry name" value="HATPase_RsbW-like"/>
    <property type="match status" value="1"/>
</dbReference>